<dbReference type="OrthoDB" id="3729307at2759"/>
<keyword evidence="11" id="KW-1185">Reference proteome</keyword>
<accession>A0A2V1CZW9</accession>
<evidence type="ECO:0000256" key="6">
    <source>
        <dbReference type="ARBA" id="ARBA00022840"/>
    </source>
</evidence>
<evidence type="ECO:0000256" key="1">
    <source>
        <dbReference type="ARBA" id="ARBA00012513"/>
    </source>
</evidence>
<evidence type="ECO:0000256" key="8">
    <source>
        <dbReference type="ARBA" id="ARBA00048679"/>
    </source>
</evidence>
<evidence type="ECO:0000256" key="3">
    <source>
        <dbReference type="ARBA" id="ARBA00022679"/>
    </source>
</evidence>
<dbReference type="GO" id="GO:0005524">
    <property type="term" value="F:ATP binding"/>
    <property type="evidence" value="ECO:0007669"/>
    <property type="project" value="UniProtKB-KW"/>
</dbReference>
<dbReference type="InterPro" id="IPR000719">
    <property type="entry name" value="Prot_kinase_dom"/>
</dbReference>
<keyword evidence="4" id="KW-0547">Nucleotide-binding</keyword>
<name>A0A2V1CZW9_9PLEO</name>
<evidence type="ECO:0000256" key="7">
    <source>
        <dbReference type="ARBA" id="ARBA00047899"/>
    </source>
</evidence>
<dbReference type="AlphaFoldDB" id="A0A2V1CZW9"/>
<evidence type="ECO:0000259" key="9">
    <source>
        <dbReference type="PROSITE" id="PS50011"/>
    </source>
</evidence>
<dbReference type="EMBL" id="KZ805901">
    <property type="protein sequence ID" value="PVH91296.1"/>
    <property type="molecule type" value="Genomic_DNA"/>
</dbReference>
<dbReference type="Pfam" id="PF00069">
    <property type="entry name" value="Pkinase"/>
    <property type="match status" value="1"/>
</dbReference>
<gene>
    <name evidence="10" type="ORF">DM02DRAFT_678158</name>
</gene>
<dbReference type="STRING" id="97972.A0A2V1CZW9"/>
<keyword evidence="6" id="KW-0067">ATP-binding</keyword>
<evidence type="ECO:0000313" key="11">
    <source>
        <dbReference type="Proteomes" id="UP000244855"/>
    </source>
</evidence>
<keyword evidence="2" id="KW-0723">Serine/threonine-protein kinase</keyword>
<dbReference type="Proteomes" id="UP000244855">
    <property type="component" value="Unassembled WGS sequence"/>
</dbReference>
<keyword evidence="5" id="KW-0418">Kinase</keyword>
<evidence type="ECO:0000256" key="4">
    <source>
        <dbReference type="ARBA" id="ARBA00022741"/>
    </source>
</evidence>
<dbReference type="InterPro" id="IPR011009">
    <property type="entry name" value="Kinase-like_dom_sf"/>
</dbReference>
<evidence type="ECO:0000313" key="10">
    <source>
        <dbReference type="EMBL" id="PVH91296.1"/>
    </source>
</evidence>
<dbReference type="SUPFAM" id="SSF56112">
    <property type="entry name" value="Protein kinase-like (PK-like)"/>
    <property type="match status" value="1"/>
</dbReference>
<dbReference type="EC" id="2.7.11.1" evidence="1"/>
<comment type="catalytic activity">
    <reaction evidence="8">
        <text>L-seryl-[protein] + ATP = O-phospho-L-seryl-[protein] + ADP + H(+)</text>
        <dbReference type="Rhea" id="RHEA:17989"/>
        <dbReference type="Rhea" id="RHEA-COMP:9863"/>
        <dbReference type="Rhea" id="RHEA-COMP:11604"/>
        <dbReference type="ChEBI" id="CHEBI:15378"/>
        <dbReference type="ChEBI" id="CHEBI:29999"/>
        <dbReference type="ChEBI" id="CHEBI:30616"/>
        <dbReference type="ChEBI" id="CHEBI:83421"/>
        <dbReference type="ChEBI" id="CHEBI:456216"/>
        <dbReference type="EC" id="2.7.11.1"/>
    </reaction>
</comment>
<protein>
    <recommendedName>
        <fullName evidence="1">non-specific serine/threonine protein kinase</fullName>
        <ecNumber evidence="1">2.7.11.1</ecNumber>
    </recommendedName>
</protein>
<sequence length="295" mass="33526">MSLQPCLMTLGGIGAIYKLNDFVVMKVPRDPAEPDHATEQRIFDIFERYPAHPNLVRSFLRIPGKTFLERLPGGDLASLLRAQQTRDTSTQQVLVVAKVPSPERTLWWMRELTSAAAWLERIGLVHGDIRPPNILIDAEGHIKLCDFDRVVKIGERLDAGTEPFARLLGDEGGRDRGTYGKAGPRTEQFAIGSVFYSMTRGYDLYENQWFGLDHDRIVMDMLQRREFPAVTRSHEDTIISKCWNGDFVTIQELENATLEIACGPYENAKVESIVWYLQHQEKCKEMVTEGIMATL</sequence>
<comment type="catalytic activity">
    <reaction evidence="7">
        <text>L-threonyl-[protein] + ATP = O-phospho-L-threonyl-[protein] + ADP + H(+)</text>
        <dbReference type="Rhea" id="RHEA:46608"/>
        <dbReference type="Rhea" id="RHEA-COMP:11060"/>
        <dbReference type="Rhea" id="RHEA-COMP:11605"/>
        <dbReference type="ChEBI" id="CHEBI:15378"/>
        <dbReference type="ChEBI" id="CHEBI:30013"/>
        <dbReference type="ChEBI" id="CHEBI:30616"/>
        <dbReference type="ChEBI" id="CHEBI:61977"/>
        <dbReference type="ChEBI" id="CHEBI:456216"/>
        <dbReference type="EC" id="2.7.11.1"/>
    </reaction>
</comment>
<dbReference type="PROSITE" id="PS50011">
    <property type="entry name" value="PROTEIN_KINASE_DOM"/>
    <property type="match status" value="1"/>
</dbReference>
<dbReference type="GO" id="GO:0004674">
    <property type="term" value="F:protein serine/threonine kinase activity"/>
    <property type="evidence" value="ECO:0007669"/>
    <property type="project" value="UniProtKB-KW"/>
</dbReference>
<keyword evidence="3" id="KW-0808">Transferase</keyword>
<dbReference type="Gene3D" id="1.10.510.10">
    <property type="entry name" value="Transferase(Phosphotransferase) domain 1"/>
    <property type="match status" value="1"/>
</dbReference>
<organism evidence="10 11">
    <name type="scientific">Periconia macrospinosa</name>
    <dbReference type="NCBI Taxonomy" id="97972"/>
    <lineage>
        <taxon>Eukaryota</taxon>
        <taxon>Fungi</taxon>
        <taxon>Dikarya</taxon>
        <taxon>Ascomycota</taxon>
        <taxon>Pezizomycotina</taxon>
        <taxon>Dothideomycetes</taxon>
        <taxon>Pleosporomycetidae</taxon>
        <taxon>Pleosporales</taxon>
        <taxon>Massarineae</taxon>
        <taxon>Periconiaceae</taxon>
        <taxon>Periconia</taxon>
    </lineage>
</organism>
<evidence type="ECO:0000256" key="2">
    <source>
        <dbReference type="ARBA" id="ARBA00022527"/>
    </source>
</evidence>
<proteinExistence type="predicted"/>
<dbReference type="PANTHER" id="PTHR24356">
    <property type="entry name" value="SERINE/THREONINE-PROTEIN KINASE"/>
    <property type="match status" value="1"/>
</dbReference>
<feature type="domain" description="Protein kinase" evidence="9">
    <location>
        <begin position="1"/>
        <end position="295"/>
    </location>
</feature>
<evidence type="ECO:0000256" key="5">
    <source>
        <dbReference type="ARBA" id="ARBA00022777"/>
    </source>
</evidence>
<dbReference type="InterPro" id="IPR050236">
    <property type="entry name" value="Ser_Thr_kinase_AGC"/>
</dbReference>
<reference evidence="10 11" key="1">
    <citation type="journal article" date="2018" name="Sci. Rep.">
        <title>Comparative genomics provides insights into the lifestyle and reveals functional heterogeneity of dark septate endophytic fungi.</title>
        <authorList>
            <person name="Knapp D.G."/>
            <person name="Nemeth J.B."/>
            <person name="Barry K."/>
            <person name="Hainaut M."/>
            <person name="Henrissat B."/>
            <person name="Johnson J."/>
            <person name="Kuo A."/>
            <person name="Lim J.H.P."/>
            <person name="Lipzen A."/>
            <person name="Nolan M."/>
            <person name="Ohm R.A."/>
            <person name="Tamas L."/>
            <person name="Grigoriev I.V."/>
            <person name="Spatafora J.W."/>
            <person name="Nagy L.G."/>
            <person name="Kovacs G.M."/>
        </authorList>
    </citation>
    <scope>NUCLEOTIDE SEQUENCE [LARGE SCALE GENOMIC DNA]</scope>
    <source>
        <strain evidence="10 11">DSE2036</strain>
    </source>
</reference>